<dbReference type="FunFam" id="3.40.50.1820:FF:000193">
    <property type="entry name" value="Ab-hydrolase associated lipase"/>
    <property type="match status" value="1"/>
</dbReference>
<name>A0A8E5MK64_USTVR</name>
<evidence type="ECO:0000259" key="3">
    <source>
        <dbReference type="Pfam" id="PF04083"/>
    </source>
</evidence>
<dbReference type="GO" id="GO:0006629">
    <property type="term" value="P:lipid metabolic process"/>
    <property type="evidence" value="ECO:0007669"/>
    <property type="project" value="InterPro"/>
</dbReference>
<feature type="domain" description="Partial AB-hydrolase lipase" evidence="3">
    <location>
        <begin position="262"/>
        <end position="345"/>
    </location>
</feature>
<proteinExistence type="predicted"/>
<feature type="region of interest" description="Disordered" evidence="1">
    <location>
        <begin position="228"/>
        <end position="249"/>
    </location>
</feature>
<evidence type="ECO:0000313" key="5">
    <source>
        <dbReference type="Proteomes" id="UP000027002"/>
    </source>
</evidence>
<dbReference type="InterPro" id="IPR006693">
    <property type="entry name" value="AB_hydrolase_lipase"/>
</dbReference>
<dbReference type="InterPro" id="IPR029058">
    <property type="entry name" value="AB_hydrolase_fold"/>
</dbReference>
<protein>
    <recommendedName>
        <fullName evidence="3">Partial AB-hydrolase lipase domain-containing protein</fullName>
    </recommendedName>
</protein>
<feature type="transmembrane region" description="Helical" evidence="2">
    <location>
        <begin position="161"/>
        <end position="184"/>
    </location>
</feature>
<dbReference type="OrthoDB" id="6130531at2759"/>
<dbReference type="AlphaFoldDB" id="A0A8E5MK64"/>
<dbReference type="KEGG" id="uvi:66067375"/>
<keyword evidence="2" id="KW-0472">Membrane</keyword>
<dbReference type="SUPFAM" id="SSF53474">
    <property type="entry name" value="alpha/beta-Hydrolases"/>
    <property type="match status" value="1"/>
</dbReference>
<keyword evidence="5" id="KW-1185">Reference proteome</keyword>
<feature type="compositionally biased region" description="Basic and acidic residues" evidence="1">
    <location>
        <begin position="77"/>
        <end position="88"/>
    </location>
</feature>
<dbReference type="Proteomes" id="UP000027002">
    <property type="component" value="Chromosome 5"/>
</dbReference>
<dbReference type="Pfam" id="PF04083">
    <property type="entry name" value="Abhydro_lipase"/>
    <property type="match status" value="1"/>
</dbReference>
<gene>
    <name evidence="4" type="ORF">UV8b_06598</name>
</gene>
<dbReference type="PANTHER" id="PTHR11005">
    <property type="entry name" value="LYSOSOMAL ACID LIPASE-RELATED"/>
    <property type="match status" value="1"/>
</dbReference>
<dbReference type="Gene3D" id="3.40.50.1820">
    <property type="entry name" value="alpha/beta hydrolase"/>
    <property type="match status" value="1"/>
</dbReference>
<evidence type="ECO:0000256" key="2">
    <source>
        <dbReference type="SAM" id="Phobius"/>
    </source>
</evidence>
<evidence type="ECO:0000313" key="4">
    <source>
        <dbReference type="EMBL" id="QUC22357.1"/>
    </source>
</evidence>
<reference evidence="4" key="1">
    <citation type="submission" date="2020-03" db="EMBL/GenBank/DDBJ databases">
        <title>A mixture of massive structural variations and highly conserved coding sequences in Ustilaginoidea virens genome.</title>
        <authorList>
            <person name="Zhang K."/>
            <person name="Zhao Z."/>
            <person name="Zhang Z."/>
            <person name="Li Y."/>
            <person name="Hsiang T."/>
            <person name="Sun W."/>
        </authorList>
    </citation>
    <scope>NUCLEOTIDE SEQUENCE</scope>
    <source>
        <strain evidence="4">UV-8b</strain>
    </source>
</reference>
<accession>A0A8E5MK64</accession>
<keyword evidence="2" id="KW-0812">Transmembrane</keyword>
<evidence type="ECO:0000256" key="1">
    <source>
        <dbReference type="SAM" id="MobiDB-lite"/>
    </source>
</evidence>
<sequence length="718" mass="80994">MARTLPAFQSQVCEGKQTPSQIEAGAEILQDDAATAATRSSLTAGQDEPVASGLCSQTSHDKCCLSGMSTQASPQVHDSEPNSHREIGHNSVENAIGPGADVRYARFGREGQVEKEAQSDTNEKSMQQDELGTMAALASKPLCPPLRVRGPPSFPSPFRALFFRTSAFVLSSTFLAVVVVAALITSIPTLAKKVIYILTFRDINTLRPFYEEECRRADTRREKQRAWEHYESAENIGGDQEGTADDYPPTEGGKDRLLCDVGYYAKRVGLEVDMFHVCTEDDFVISLWHVYDPKEYLVQDASEADAGVNGEKVPRKVLKPQIRKPKFPVLLLPGLLQSSGAYCCNDDDSLAFWLCKSGFDVWLGNNRCGPLPNHKTFSSSDPRMWSWTIRHMATFDLPALVSRVLAETGIDKLGLICHSQGSAETLIALAKDQRPELGEKLSVFCALAPAAYAGPLVDRMCLRFMRQIPAFMFQMTFGIHAFIPLILQMQSLLNPRIYAWLGYRVFSFLFKWSDLRWDRELRDRLFQFAPVYVSAEAMQWWLGQDGFARHRCILFAGEVVEYEERRDDVAVKTSVETFMEPAIEAKADMPYLNNMGRDSSRTGDNVASTWWYNEQVPPFAMWVCGKDRLVDGQRLLRRFESGREPHVQLVHSKVIDEYEHLDILWAIDAAEQVFYEIREVLWKTCHVRDRCRVPEGCEGLRRKHQSTIAIPEVSMGEP</sequence>
<dbReference type="GeneID" id="66067375"/>
<dbReference type="EMBL" id="CP072757">
    <property type="protein sequence ID" value="QUC22357.1"/>
    <property type="molecule type" value="Genomic_DNA"/>
</dbReference>
<feature type="compositionally biased region" description="Polar residues" evidence="1">
    <location>
        <begin position="67"/>
        <end position="76"/>
    </location>
</feature>
<dbReference type="RefSeq" id="XP_043000030.1">
    <property type="nucleotide sequence ID" value="XM_043144095.1"/>
</dbReference>
<keyword evidence="2" id="KW-1133">Transmembrane helix</keyword>
<feature type="region of interest" description="Disordered" evidence="1">
    <location>
        <begin position="66"/>
        <end position="95"/>
    </location>
</feature>
<organism evidence="4 5">
    <name type="scientific">Ustilaginoidea virens</name>
    <name type="common">Rice false smut fungus</name>
    <name type="synonym">Villosiclava virens</name>
    <dbReference type="NCBI Taxonomy" id="1159556"/>
    <lineage>
        <taxon>Eukaryota</taxon>
        <taxon>Fungi</taxon>
        <taxon>Dikarya</taxon>
        <taxon>Ascomycota</taxon>
        <taxon>Pezizomycotina</taxon>
        <taxon>Sordariomycetes</taxon>
        <taxon>Hypocreomycetidae</taxon>
        <taxon>Hypocreales</taxon>
        <taxon>Clavicipitaceae</taxon>
        <taxon>Ustilaginoidea</taxon>
    </lineage>
</organism>